<dbReference type="InterPro" id="IPR011008">
    <property type="entry name" value="Dimeric_a/b-barrel"/>
</dbReference>
<dbReference type="Proteomes" id="UP000641932">
    <property type="component" value="Unassembled WGS sequence"/>
</dbReference>
<evidence type="ECO:0000256" key="1">
    <source>
        <dbReference type="SAM" id="MobiDB-lite"/>
    </source>
</evidence>
<comment type="caution">
    <text evidence="3">The sequence shown here is derived from an EMBL/GenBank/DDBJ whole genome shotgun (WGS) entry which is preliminary data.</text>
</comment>
<dbReference type="Gene3D" id="3.30.70.100">
    <property type="match status" value="1"/>
</dbReference>
<dbReference type="EMBL" id="BMMS01000092">
    <property type="protein sequence ID" value="GGP01251.1"/>
    <property type="molecule type" value="Genomic_DNA"/>
</dbReference>
<dbReference type="RefSeq" id="WP_189136011.1">
    <property type="nucleotide sequence ID" value="NZ_BMMS01000092.1"/>
</dbReference>
<keyword evidence="4" id="KW-1185">Reference proteome</keyword>
<reference evidence="3" key="1">
    <citation type="journal article" date="2014" name="Int. J. Syst. Evol. Microbiol.">
        <title>Complete genome sequence of Corynebacterium casei LMG S-19264T (=DSM 44701T), isolated from a smear-ripened cheese.</title>
        <authorList>
            <consortium name="US DOE Joint Genome Institute (JGI-PGF)"/>
            <person name="Walter F."/>
            <person name="Albersmeier A."/>
            <person name="Kalinowski J."/>
            <person name="Ruckert C."/>
        </authorList>
    </citation>
    <scope>NUCLEOTIDE SEQUENCE</scope>
    <source>
        <strain evidence="3">CGMCC 4.7201</strain>
    </source>
</reference>
<feature type="domain" description="ABM" evidence="2">
    <location>
        <begin position="7"/>
        <end position="81"/>
    </location>
</feature>
<dbReference type="InterPro" id="IPR007138">
    <property type="entry name" value="ABM_dom"/>
</dbReference>
<evidence type="ECO:0000259" key="2">
    <source>
        <dbReference type="Pfam" id="PF03992"/>
    </source>
</evidence>
<protein>
    <recommendedName>
        <fullName evidence="2">ABM domain-containing protein</fullName>
    </recommendedName>
</protein>
<sequence length="203" mass="22084">MRNDPVVVANCIQGPGDLSDWIKTAFQGILRTLDGVPGVHEFHLRKLDLGDGTFHYASLTVWESMQHFGTWRQSIAFLDAYADRRRQREFKRLTAVRHDIPLTPGLTGAALDAELLSRINARNPGLLSECASSAMFTEEACWSAAGLTQLPERTGSKDELGHDYLNAPGGPSPARPAPTHARAVPWAVIVSAPVGLPPKGSHE</sequence>
<dbReference type="AlphaFoldDB" id="A0A918A0S8"/>
<dbReference type="Pfam" id="PF03992">
    <property type="entry name" value="ABM"/>
    <property type="match status" value="1"/>
</dbReference>
<dbReference type="SUPFAM" id="SSF54909">
    <property type="entry name" value="Dimeric alpha+beta barrel"/>
    <property type="match status" value="1"/>
</dbReference>
<feature type="region of interest" description="Disordered" evidence="1">
    <location>
        <begin position="153"/>
        <end position="179"/>
    </location>
</feature>
<evidence type="ECO:0000313" key="3">
    <source>
        <dbReference type="EMBL" id="GGP01251.1"/>
    </source>
</evidence>
<reference evidence="3" key="2">
    <citation type="submission" date="2020-09" db="EMBL/GenBank/DDBJ databases">
        <authorList>
            <person name="Sun Q."/>
            <person name="Zhou Y."/>
        </authorList>
    </citation>
    <scope>NUCLEOTIDE SEQUENCE</scope>
    <source>
        <strain evidence="3">CGMCC 4.7201</strain>
    </source>
</reference>
<evidence type="ECO:0000313" key="4">
    <source>
        <dbReference type="Proteomes" id="UP000641932"/>
    </source>
</evidence>
<name>A0A918A0S8_9ACTN</name>
<organism evidence="3 4">
    <name type="scientific">Wenjunlia tyrosinilytica</name>
    <dbReference type="NCBI Taxonomy" id="1544741"/>
    <lineage>
        <taxon>Bacteria</taxon>
        <taxon>Bacillati</taxon>
        <taxon>Actinomycetota</taxon>
        <taxon>Actinomycetes</taxon>
        <taxon>Kitasatosporales</taxon>
        <taxon>Streptomycetaceae</taxon>
        <taxon>Wenjunlia</taxon>
    </lineage>
</organism>
<proteinExistence type="predicted"/>
<gene>
    <name evidence="3" type="ORF">GCM10012280_71740</name>
</gene>
<accession>A0A918A0S8</accession>